<evidence type="ECO:0000313" key="2">
    <source>
        <dbReference type="Proteomes" id="UP000478052"/>
    </source>
</evidence>
<evidence type="ECO:0000313" key="1">
    <source>
        <dbReference type="EMBL" id="KAF0684634.1"/>
    </source>
</evidence>
<feature type="non-terminal residue" evidence="1">
    <location>
        <position position="1"/>
    </location>
</feature>
<accession>A0A6G0VHB0</accession>
<proteinExistence type="predicted"/>
<comment type="caution">
    <text evidence="1">The sequence shown here is derived from an EMBL/GenBank/DDBJ whole genome shotgun (WGS) entry which is preliminary data.</text>
</comment>
<dbReference type="EMBL" id="VUJU01017218">
    <property type="protein sequence ID" value="KAF0684634.1"/>
    <property type="molecule type" value="Genomic_DNA"/>
</dbReference>
<name>A0A6G0VHB0_APHCR</name>
<reference evidence="1 2" key="1">
    <citation type="submission" date="2019-08" db="EMBL/GenBank/DDBJ databases">
        <title>Whole genome of Aphis craccivora.</title>
        <authorList>
            <person name="Voronova N.V."/>
            <person name="Shulinski R.S."/>
            <person name="Bandarenka Y.V."/>
            <person name="Zhorov D.G."/>
            <person name="Warner D."/>
        </authorList>
    </citation>
    <scope>NUCLEOTIDE SEQUENCE [LARGE SCALE GENOMIC DNA]</scope>
    <source>
        <strain evidence="1">180601</strain>
        <tissue evidence="1">Whole Body</tissue>
    </source>
</reference>
<keyword evidence="2" id="KW-1185">Reference proteome</keyword>
<gene>
    <name evidence="1" type="ORF">FWK35_00038700</name>
</gene>
<sequence>AIQKILKFYPALISYFISLGEDCPKQIKKLLFFEEDESEIEYLFKKPSIYLHFCANVTIMFEKASKLLQKSETSSPEIFYIMNELKTNISTRINEQFYGSNFITCKNKLSVSNINTIKKDFDMFYNTALTYLSNHFDYEYSPLKFLEPLCLKSNLLLYQDIAKIIEVFGLVDVISLDEIFEEFTIIKPAIPTVSFENNLTVYEKWLEFLSIQKLKNFEILLEFILSIPPSNSHVERVFSMMKLKWTDVRNRCSVDLIKNELMITLNILPSTNSSCTDFVNLVKDDTAFLNAVKSQKKYNWKN</sequence>
<protein>
    <submittedName>
        <fullName evidence="1">Protein FAM200B-like</fullName>
    </submittedName>
</protein>
<dbReference type="Proteomes" id="UP000478052">
    <property type="component" value="Unassembled WGS sequence"/>
</dbReference>
<dbReference type="OrthoDB" id="6159421at2759"/>
<dbReference type="AlphaFoldDB" id="A0A6G0VHB0"/>
<organism evidence="1 2">
    <name type="scientific">Aphis craccivora</name>
    <name type="common">Cowpea aphid</name>
    <dbReference type="NCBI Taxonomy" id="307492"/>
    <lineage>
        <taxon>Eukaryota</taxon>
        <taxon>Metazoa</taxon>
        <taxon>Ecdysozoa</taxon>
        <taxon>Arthropoda</taxon>
        <taxon>Hexapoda</taxon>
        <taxon>Insecta</taxon>
        <taxon>Pterygota</taxon>
        <taxon>Neoptera</taxon>
        <taxon>Paraneoptera</taxon>
        <taxon>Hemiptera</taxon>
        <taxon>Sternorrhyncha</taxon>
        <taxon>Aphidomorpha</taxon>
        <taxon>Aphidoidea</taxon>
        <taxon>Aphididae</taxon>
        <taxon>Aphidini</taxon>
        <taxon>Aphis</taxon>
        <taxon>Aphis</taxon>
    </lineage>
</organism>